<name>A0A238V9R0_9FLAO</name>
<dbReference type="Gene3D" id="2.60.120.1200">
    <property type="match status" value="1"/>
</dbReference>
<dbReference type="OrthoDB" id="974840at2"/>
<dbReference type="InterPro" id="IPR041224">
    <property type="entry name" value="BPA_C"/>
</dbReference>
<keyword evidence="6" id="KW-1185">Reference proteome</keyword>
<evidence type="ECO:0000256" key="1">
    <source>
        <dbReference type="ARBA" id="ARBA00022729"/>
    </source>
</evidence>
<dbReference type="CDD" id="cd21510">
    <property type="entry name" value="agarase_cat"/>
    <property type="match status" value="1"/>
</dbReference>
<dbReference type="Gene3D" id="3.20.20.80">
    <property type="entry name" value="Glycosidases"/>
    <property type="match status" value="1"/>
</dbReference>
<proteinExistence type="predicted"/>
<organism evidence="5 6">
    <name type="scientific">Lutibacter agarilyticus</name>
    <dbReference type="NCBI Taxonomy" id="1109740"/>
    <lineage>
        <taxon>Bacteria</taxon>
        <taxon>Pseudomonadati</taxon>
        <taxon>Bacteroidota</taxon>
        <taxon>Flavobacteriia</taxon>
        <taxon>Flavobacteriales</taxon>
        <taxon>Flavobacteriaceae</taxon>
        <taxon>Lutibacter</taxon>
    </lineage>
</organism>
<protein>
    <submittedName>
        <fullName evidence="5">Agarase</fullName>
    </submittedName>
</protein>
<feature type="domain" description="Beta-porphyranase A C-terminal" evidence="2">
    <location>
        <begin position="537"/>
        <end position="631"/>
    </location>
</feature>
<dbReference type="Pfam" id="PF18040">
    <property type="entry name" value="BPA_C"/>
    <property type="match status" value="1"/>
</dbReference>
<evidence type="ECO:0000259" key="4">
    <source>
        <dbReference type="Pfam" id="PF18962"/>
    </source>
</evidence>
<dbReference type="InterPro" id="IPR026444">
    <property type="entry name" value="Secre_tail"/>
</dbReference>
<keyword evidence="1" id="KW-0732">Signal</keyword>
<dbReference type="RefSeq" id="WP_089379767.1">
    <property type="nucleotide sequence ID" value="NZ_FZNT01000001.1"/>
</dbReference>
<gene>
    <name evidence="5" type="ORF">SAMN06265371_10187</name>
</gene>
<dbReference type="Proteomes" id="UP000198384">
    <property type="component" value="Unassembled WGS sequence"/>
</dbReference>
<dbReference type="Pfam" id="PF18206">
    <property type="entry name" value="Porphyrn_cat_1"/>
    <property type="match status" value="1"/>
</dbReference>
<evidence type="ECO:0000259" key="2">
    <source>
        <dbReference type="Pfam" id="PF18040"/>
    </source>
</evidence>
<dbReference type="EMBL" id="FZNT01000001">
    <property type="protein sequence ID" value="SNR30986.1"/>
    <property type="molecule type" value="Genomic_DNA"/>
</dbReference>
<evidence type="ECO:0000313" key="5">
    <source>
        <dbReference type="EMBL" id="SNR30986.1"/>
    </source>
</evidence>
<reference evidence="5 6" key="1">
    <citation type="submission" date="2017-06" db="EMBL/GenBank/DDBJ databases">
        <authorList>
            <person name="Kim H.J."/>
            <person name="Triplett B.A."/>
        </authorList>
    </citation>
    <scope>NUCLEOTIDE SEQUENCE [LARGE SCALE GENOMIC DNA]</scope>
    <source>
        <strain evidence="5 6">DSM 29150</strain>
    </source>
</reference>
<dbReference type="Pfam" id="PF18962">
    <property type="entry name" value="Por_Secre_tail"/>
    <property type="match status" value="1"/>
</dbReference>
<dbReference type="InterPro" id="IPR017853">
    <property type="entry name" value="GH"/>
</dbReference>
<feature type="domain" description="Secretion system C-terminal sorting" evidence="4">
    <location>
        <begin position="806"/>
        <end position="876"/>
    </location>
</feature>
<feature type="domain" description="Porphyranase beta-sandwich" evidence="3">
    <location>
        <begin position="424"/>
        <end position="528"/>
    </location>
</feature>
<sequence>MITIRKFFYLCLFSFSYLVSNGQVNVSVNLNVKHSVGDISSFDRSKFIVIHANSTENEWGGDNFTPDLKDHFLNGYDVYLGRDTGGITWNLNQIQEDPTRTGYANPSEIASRGLTTRNNFASNTNIHQYENRKNAVVAAQLHPFWTGESQKATAQGWKLESPKATGEYMGRYFNEFHGGNGQKKPAFVEVINEPAYEALGGKLDYTNSIQEIADFHVEVADAIRAQDPSLKIGGYTTAFPDFEVGDFQRWNNRWKLFMDVAGDKMDFWSIHLYDFGSIRNGQKELRSGSNVEATFDMMEHYSQLSFNEVKPFVISEYGAQTHDYNNEAWSSYRDWLHVKASNSQLMSFLERPEAIASAINFVIVKAEWGFNSNKNIPYPSRLMRKANEPASYTGEWVYTDMAKFFELWKNVNGTRVDSTTDDLDIQVDAYVDGNKGYVILNNLNFEATTINLNVFDEDYKSVSSVVKKHLTLSGSDTTVLNEETFTSAISSVELGAESTIILEYTFDSAIVIDKTSEEKKYYATTYLKPISANQPNTFNISNIVKGAYGEAVLRIGVGREHGKSLHPSVKINGQTINVPTDWRGYDQAERERFFGVLEIPVSFDVLQANNTVEVEFSDAGGHISSVSMQVFNFSDNIREIDPELFPSNNYKIKTTSETCSNSENGIIEINTELIQNYKAQISSSNYNNVFEFTNNLTVNNLSSGEYTITITIPEFPDYEVNFTLEITEPEALSVASKVDKTAKKISLKLSGSTIYHINLNGVKSTIYQNEVELPLLEGANNIVVSTDKECQGVFKEAMLLESSILIYPNPASNFLTVIVPQEMINGELLIFNTMGALIKTQQIINSQNLIQIQDVPNGVYLVKAVKENQQPIQLKVLIQ</sequence>
<dbReference type="AlphaFoldDB" id="A0A238V9R0"/>
<evidence type="ECO:0000259" key="3">
    <source>
        <dbReference type="Pfam" id="PF18206"/>
    </source>
</evidence>
<accession>A0A238V9R0</accession>
<dbReference type="NCBIfam" id="TIGR04183">
    <property type="entry name" value="Por_Secre_tail"/>
    <property type="match status" value="1"/>
</dbReference>
<evidence type="ECO:0000313" key="6">
    <source>
        <dbReference type="Proteomes" id="UP000198384"/>
    </source>
</evidence>
<dbReference type="SUPFAM" id="SSF51445">
    <property type="entry name" value="(Trans)glycosidases"/>
    <property type="match status" value="1"/>
</dbReference>
<dbReference type="InterPro" id="IPR040527">
    <property type="entry name" value="Beta-sand_Porphyrn"/>
</dbReference>